<protein>
    <submittedName>
        <fullName evidence="8">CG6789-PA</fullName>
    </submittedName>
</protein>
<feature type="domain" description="DEUBAD" evidence="6">
    <location>
        <begin position="206"/>
        <end position="324"/>
    </location>
</feature>
<dbReference type="FunFam" id="2.30.29.70:FF:000011">
    <property type="entry name" value="AT31219p"/>
    <property type="match status" value="1"/>
</dbReference>
<dbReference type="Gene3D" id="2.30.29.70">
    <property type="entry name" value="Proteasomal ubiquitin receptor Rpn13/ADRM1"/>
    <property type="match status" value="1"/>
</dbReference>
<evidence type="ECO:0000256" key="1">
    <source>
        <dbReference type="ARBA" id="ARBA00004123"/>
    </source>
</evidence>
<dbReference type="GO" id="GO:0000502">
    <property type="term" value="C:proteasome complex"/>
    <property type="evidence" value="ECO:0007669"/>
    <property type="project" value="UniProtKB-KW"/>
</dbReference>
<evidence type="ECO:0000256" key="5">
    <source>
        <dbReference type="ARBA" id="ARBA00023242"/>
    </source>
</evidence>
<evidence type="ECO:0000256" key="3">
    <source>
        <dbReference type="ARBA" id="ARBA00022490"/>
    </source>
</evidence>
<evidence type="ECO:0000256" key="4">
    <source>
        <dbReference type="ARBA" id="ARBA00022942"/>
    </source>
</evidence>
<sequence>MAQSNAHNLVEYKAGRMVLLGKMVEPDERKGLLFVRRSADDNQLHIHWMDRRSGSVELDIVATPGVLEFRRIDQCKTGRVYVLKYTRSTQRYFFWMQELQADGDALFCQRVNELIASGERQRDEIAAAEGDMDTDADHTTARRGFGGSENPQILEEMLVETQATWLPANRSLNHWQTGDAMEEPPLPFADPDANTDTDTDTDTYTSESGIQTFDLAAVLRLHGAEAVDKVLSCPSRREKLMAQLPKDHEAMDEQSDILEHLHSAQFYESLSSFSVGLHSGALRKSLEPLLQSDDNREALNAAQVGDVERFLRELERNDGDYGGPTD</sequence>
<evidence type="ECO:0000259" key="7">
    <source>
        <dbReference type="PROSITE" id="PS51917"/>
    </source>
</evidence>
<dbReference type="InterPro" id="IPR044868">
    <property type="entry name" value="Rpn13/ADRM1_Pru"/>
</dbReference>
<dbReference type="PANTHER" id="PTHR12225:SF0">
    <property type="entry name" value="PROTEASOMAL UBIQUITIN RECEPTOR ADRM1"/>
    <property type="match status" value="1"/>
</dbReference>
<dbReference type="InterPro" id="IPR006773">
    <property type="entry name" value="Rpn13/ADRM1"/>
</dbReference>
<accession>B4F543</accession>
<dbReference type="EMBL" id="AM998929">
    <property type="protein sequence ID" value="CAQ53291.1"/>
    <property type="molecule type" value="Genomic_DNA"/>
</dbReference>
<dbReference type="CDD" id="cd13314">
    <property type="entry name" value="PH_Rpn13"/>
    <property type="match status" value="1"/>
</dbReference>
<evidence type="ECO:0000256" key="2">
    <source>
        <dbReference type="ARBA" id="ARBA00004496"/>
    </source>
</evidence>
<dbReference type="VEuPathDB" id="VectorBase:FBgn0029745"/>
<dbReference type="InterPro" id="IPR038108">
    <property type="entry name" value="RPN13_DEUBAD_sf"/>
</dbReference>
<dbReference type="HOGENOM" id="CLU_041798_5_0_1"/>
<evidence type="ECO:0000313" key="8">
    <source>
        <dbReference type="EMBL" id="CAQ53291.1"/>
    </source>
</evidence>
<dbReference type="PROSITE" id="PS51917">
    <property type="entry name" value="PRU"/>
    <property type="match status" value="1"/>
</dbReference>
<keyword evidence="3" id="KW-0963">Cytoplasm</keyword>
<dbReference type="InterPro" id="IPR044867">
    <property type="entry name" value="DEUBAD_dom"/>
</dbReference>
<keyword evidence="4" id="KW-0647">Proteasome</keyword>
<dbReference type="OrthoDB" id="340431at2759"/>
<gene>
    <name evidence="8" type="primary">CG6789</name>
</gene>
<dbReference type="Gene3D" id="1.10.2020.20">
    <property type="match status" value="1"/>
</dbReference>
<dbReference type="GO" id="GO:0005737">
    <property type="term" value="C:cytoplasm"/>
    <property type="evidence" value="ECO:0007669"/>
    <property type="project" value="UniProtKB-SubCell"/>
</dbReference>
<feature type="domain" description="Pru" evidence="7">
    <location>
        <begin position="4"/>
        <end position="118"/>
    </location>
</feature>
<dbReference type="AlphaFoldDB" id="B4F543"/>
<dbReference type="InterPro" id="IPR038633">
    <property type="entry name" value="Rpn13/ADRM1_Pru_sf"/>
</dbReference>
<dbReference type="PANTHER" id="PTHR12225">
    <property type="entry name" value="ADHESION REGULATING MOLECULE 1 110 KDA CELL MEMBRANE GLYCOPROTEIN"/>
    <property type="match status" value="1"/>
</dbReference>
<proteinExistence type="predicted"/>
<evidence type="ECO:0000259" key="6">
    <source>
        <dbReference type="PROSITE" id="PS51916"/>
    </source>
</evidence>
<dbReference type="Pfam" id="PF04683">
    <property type="entry name" value="Rpn13_ADRM1_Pru"/>
    <property type="match status" value="1"/>
</dbReference>
<dbReference type="PROSITE" id="PS51916">
    <property type="entry name" value="DEUBAD"/>
    <property type="match status" value="1"/>
</dbReference>
<comment type="subcellular location">
    <subcellularLocation>
        <location evidence="2">Cytoplasm</location>
    </subcellularLocation>
    <subcellularLocation>
        <location evidence="1">Nucleus</location>
    </subcellularLocation>
</comment>
<dbReference type="GO" id="GO:0005634">
    <property type="term" value="C:nucleus"/>
    <property type="evidence" value="ECO:0007669"/>
    <property type="project" value="UniProtKB-SubCell"/>
</dbReference>
<dbReference type="ExpressionAtlas" id="B4F543">
    <property type="expression patterns" value="baseline and differential"/>
</dbReference>
<keyword evidence="5" id="KW-0539">Nucleus</keyword>
<organism evidence="8">
    <name type="scientific">Drosophila melanogaster</name>
    <name type="common">Fruit fly</name>
    <dbReference type="NCBI Taxonomy" id="7227"/>
    <lineage>
        <taxon>Eukaryota</taxon>
        <taxon>Metazoa</taxon>
        <taxon>Ecdysozoa</taxon>
        <taxon>Arthropoda</taxon>
        <taxon>Hexapoda</taxon>
        <taxon>Insecta</taxon>
        <taxon>Pterygota</taxon>
        <taxon>Neoptera</taxon>
        <taxon>Endopterygota</taxon>
        <taxon>Diptera</taxon>
        <taxon>Brachycera</taxon>
        <taxon>Muscomorpha</taxon>
        <taxon>Ephydroidea</taxon>
        <taxon>Drosophilidae</taxon>
        <taxon>Drosophila</taxon>
        <taxon>Sophophora</taxon>
    </lineage>
</organism>
<reference evidence="8" key="1">
    <citation type="journal article" date="2008" name="Mol. Biol. Evol.">
        <title>Effects of X-linkage and sex-biased gene expression on the rate of adaptive protein evolution in Drosophila.</title>
        <authorList>
            <person name="Baines J.F."/>
            <person name="Sawyer S.A."/>
            <person name="Hartl D.L."/>
            <person name="Parsch J."/>
        </authorList>
    </citation>
    <scope>NUCLEOTIDE SEQUENCE</scope>
    <source>
        <strain evidence="8">ZBMEL131</strain>
    </source>
</reference>
<name>B4F543_DROME</name>